<evidence type="ECO:0000256" key="1">
    <source>
        <dbReference type="ARBA" id="ARBA00010954"/>
    </source>
</evidence>
<dbReference type="PANTHER" id="PTHR12832:SF11">
    <property type="entry name" value="LD23868P"/>
    <property type="match status" value="1"/>
</dbReference>
<gene>
    <name evidence="2" type="ORF">C7M84_013410</name>
</gene>
<dbReference type="EMBL" id="QCYY01002665">
    <property type="protein sequence ID" value="ROT68448.1"/>
    <property type="molecule type" value="Genomic_DNA"/>
</dbReference>
<keyword evidence="3" id="KW-1185">Reference proteome</keyword>
<dbReference type="STRING" id="6689.A0A3R7MS48"/>
<dbReference type="PANTHER" id="PTHR12832">
    <property type="entry name" value="TESTIS-SPECIFIC PROTEIN PBS13 T-COMPLEX 11"/>
    <property type="match status" value="1"/>
</dbReference>
<comment type="caution">
    <text evidence="2">The sequence shown here is derived from an EMBL/GenBank/DDBJ whole genome shotgun (WGS) entry which is preliminary data.</text>
</comment>
<evidence type="ECO:0000313" key="3">
    <source>
        <dbReference type="Proteomes" id="UP000283509"/>
    </source>
</evidence>
<organism evidence="2 3">
    <name type="scientific">Penaeus vannamei</name>
    <name type="common">Whiteleg shrimp</name>
    <name type="synonym">Litopenaeus vannamei</name>
    <dbReference type="NCBI Taxonomy" id="6689"/>
    <lineage>
        <taxon>Eukaryota</taxon>
        <taxon>Metazoa</taxon>
        <taxon>Ecdysozoa</taxon>
        <taxon>Arthropoda</taxon>
        <taxon>Crustacea</taxon>
        <taxon>Multicrustacea</taxon>
        <taxon>Malacostraca</taxon>
        <taxon>Eumalacostraca</taxon>
        <taxon>Eucarida</taxon>
        <taxon>Decapoda</taxon>
        <taxon>Dendrobranchiata</taxon>
        <taxon>Penaeoidea</taxon>
        <taxon>Penaeidae</taxon>
        <taxon>Penaeus</taxon>
    </lineage>
</organism>
<accession>A0A3R7MS48</accession>
<dbReference type="OrthoDB" id="276323at2759"/>
<reference evidence="2 3" key="2">
    <citation type="submission" date="2019-01" db="EMBL/GenBank/DDBJ databases">
        <title>The decoding of complex shrimp genome reveals the adaptation for benthos swimmer, frequently molting mechanism and breeding impact on genome.</title>
        <authorList>
            <person name="Sun Y."/>
            <person name="Gao Y."/>
            <person name="Yu Y."/>
        </authorList>
    </citation>
    <scope>NUCLEOTIDE SEQUENCE [LARGE SCALE GENOMIC DNA]</scope>
    <source>
        <tissue evidence="2">Muscle</tissue>
    </source>
</reference>
<sequence>MKRQRTVSGSSPVQNFIFPGVAASPPKFMSLEEVMKAAKGVSNMVLAHEIAVDKNFKLEKFEPPDNSVEKQVRDVMHKAFWDQLAEQLAQEPQCYEQALILLQEVRDNLLDITLPHHTRLRQEISDTLDVDLIKQQAEHGVLDFSQYSQYVLSIMARLCAPVRDETIRNLMRETEIVTVFRGVMETLDLMRLDMANFTIQQIRPHIIAQSVTYEKKKFAEFLKTQNDGLELTRDWLINHVREDDIEGADELSMRGIVGSVISRAYLELLSWSDEKLLPETVVMDGGRIFELRDRLSQVCILGSVLLVTMSSVGPMITQADAFKLKLKRNLCIILDPALSDSETMALMENIAEQVVKEVEDHLSENEKPPLPTSAKVALKSQVLEIKSPDHRIRALIMKRAMEFIGTLLSSTTARPVQMPPGLSTLQEELANICGTLLPLPEGNQTQVKDNLPFGWAFILENQTKAFFA</sequence>
<dbReference type="AlphaFoldDB" id="A0A3R7MS48"/>
<dbReference type="Proteomes" id="UP000283509">
    <property type="component" value="Unassembled WGS sequence"/>
</dbReference>
<reference evidence="2 3" key="1">
    <citation type="submission" date="2018-04" db="EMBL/GenBank/DDBJ databases">
        <authorList>
            <person name="Zhang X."/>
            <person name="Yuan J."/>
            <person name="Li F."/>
            <person name="Xiang J."/>
        </authorList>
    </citation>
    <scope>NUCLEOTIDE SEQUENCE [LARGE SCALE GENOMIC DNA]</scope>
    <source>
        <tissue evidence="2">Muscle</tissue>
    </source>
</reference>
<name>A0A3R7MS48_PENVA</name>
<protein>
    <submittedName>
        <fullName evidence="2">Putative T-complex protein 11-like protein 1 isoform X4</fullName>
    </submittedName>
</protein>
<dbReference type="Pfam" id="PF05794">
    <property type="entry name" value="Tcp11"/>
    <property type="match status" value="1"/>
</dbReference>
<evidence type="ECO:0000313" key="2">
    <source>
        <dbReference type="EMBL" id="ROT68448.1"/>
    </source>
</evidence>
<dbReference type="InterPro" id="IPR008862">
    <property type="entry name" value="Tcp11"/>
</dbReference>
<comment type="similarity">
    <text evidence="1">Belongs to the TCP11 family.</text>
</comment>
<proteinExistence type="inferred from homology"/>
<dbReference type="GO" id="GO:0007165">
    <property type="term" value="P:signal transduction"/>
    <property type="evidence" value="ECO:0007669"/>
    <property type="project" value="TreeGrafter"/>
</dbReference>